<feature type="transmembrane region" description="Helical" evidence="9">
    <location>
        <begin position="126"/>
        <end position="144"/>
    </location>
</feature>
<dbReference type="GO" id="GO:0006629">
    <property type="term" value="P:lipid metabolic process"/>
    <property type="evidence" value="ECO:0007669"/>
    <property type="project" value="UniProtKB-KW"/>
</dbReference>
<keyword evidence="3" id="KW-0808">Transferase</keyword>
<evidence type="ECO:0000256" key="1">
    <source>
        <dbReference type="ARBA" id="ARBA00004141"/>
    </source>
</evidence>
<accession>A0A5C7IKL1</accession>
<keyword evidence="5 9" id="KW-1133">Transmembrane helix</keyword>
<proteinExistence type="inferred from homology"/>
<protein>
    <recommendedName>
        <fullName evidence="10">Wax synthase domain-containing protein</fullName>
    </recommendedName>
</protein>
<dbReference type="EMBL" id="VAHF01000002">
    <property type="protein sequence ID" value="TXG69705.1"/>
    <property type="molecule type" value="Genomic_DNA"/>
</dbReference>
<dbReference type="GO" id="GO:0008374">
    <property type="term" value="F:O-acyltransferase activity"/>
    <property type="evidence" value="ECO:0007669"/>
    <property type="project" value="InterPro"/>
</dbReference>
<feature type="transmembrane region" description="Helical" evidence="9">
    <location>
        <begin position="39"/>
        <end position="55"/>
    </location>
</feature>
<feature type="transmembrane region" description="Helical" evidence="9">
    <location>
        <begin position="205"/>
        <end position="226"/>
    </location>
</feature>
<dbReference type="Pfam" id="PF13813">
    <property type="entry name" value="MBOAT_2"/>
    <property type="match status" value="1"/>
</dbReference>
<feature type="transmembrane region" description="Helical" evidence="9">
    <location>
        <begin position="238"/>
        <end position="255"/>
    </location>
</feature>
<feature type="transmembrane region" description="Helical" evidence="9">
    <location>
        <begin position="97"/>
        <end position="114"/>
    </location>
</feature>
<dbReference type="InterPro" id="IPR032805">
    <property type="entry name" value="Wax_synthase_dom"/>
</dbReference>
<evidence type="ECO:0000256" key="7">
    <source>
        <dbReference type="ARBA" id="ARBA00023136"/>
    </source>
</evidence>
<evidence type="ECO:0000256" key="2">
    <source>
        <dbReference type="ARBA" id="ARBA00007282"/>
    </source>
</evidence>
<dbReference type="GO" id="GO:0016020">
    <property type="term" value="C:membrane"/>
    <property type="evidence" value="ECO:0007669"/>
    <property type="project" value="UniProtKB-SubCell"/>
</dbReference>
<feature type="transmembrane region" description="Helical" evidence="9">
    <location>
        <begin position="267"/>
        <end position="289"/>
    </location>
</feature>
<dbReference type="OrthoDB" id="1077582at2759"/>
<evidence type="ECO:0000256" key="9">
    <source>
        <dbReference type="SAM" id="Phobius"/>
    </source>
</evidence>
<dbReference type="Proteomes" id="UP000323000">
    <property type="component" value="Chromosome 2"/>
</dbReference>
<keyword evidence="12" id="KW-1185">Reference proteome</keyword>
<evidence type="ECO:0000256" key="3">
    <source>
        <dbReference type="ARBA" id="ARBA00022679"/>
    </source>
</evidence>
<keyword evidence="4 9" id="KW-0812">Transmembrane</keyword>
<evidence type="ECO:0000256" key="5">
    <source>
        <dbReference type="ARBA" id="ARBA00022989"/>
    </source>
</evidence>
<comment type="subcellular location">
    <subcellularLocation>
        <location evidence="1">Membrane</location>
        <topology evidence="1">Multi-pass membrane protein</topology>
    </subcellularLocation>
</comment>
<reference evidence="12" key="1">
    <citation type="journal article" date="2019" name="Gigascience">
        <title>De novo genome assembly of the endangered Acer yangbiense, a plant species with extremely small populations endemic to Yunnan Province, China.</title>
        <authorList>
            <person name="Yang J."/>
            <person name="Wariss H.M."/>
            <person name="Tao L."/>
            <person name="Zhang R."/>
            <person name="Yun Q."/>
            <person name="Hollingsworth P."/>
            <person name="Dao Z."/>
            <person name="Luo G."/>
            <person name="Guo H."/>
            <person name="Ma Y."/>
            <person name="Sun W."/>
        </authorList>
    </citation>
    <scope>NUCLEOTIDE SEQUENCE [LARGE SCALE GENOMIC DNA]</scope>
    <source>
        <strain evidence="12">cv. Malutang</strain>
    </source>
</reference>
<gene>
    <name evidence="11" type="ORF">EZV62_004640</name>
</gene>
<sequence length="367" mass="41607">MGKIIPKGVWRLFAIVPVICLFLVLPLNLHSILLGTPSTFFLVWLANFKLLLFAFEKGPLSSNNNPPPSLLSFLAIACFPIKIQQKTTKNGNQSPHVVNYALKFLLLAAFIPVYLNKENVHSTITFFLYCFYLYIIMEILFSVVRDLVWSLIGLELEPQFNKPFLSTSLQDFWGRRWNLMVSDILRQTVYNPVRSVSRSLIGTRWAPIPAIFSTFVVSGLMHELLFCYFGREFPRWDLTWFFVLHGVCMVVELVVKDALKDKWPRGLPWFLSAPLAVAFLAVTGSWLFIPELLRCQFDVRREKGKEDSCRSSSPRTSVAAINRRLATPLPIAAVVAKATPLSDNPDSKSSSGRSFMGFRQGVVSSFD</sequence>
<keyword evidence="6" id="KW-0443">Lipid metabolism</keyword>
<evidence type="ECO:0000313" key="11">
    <source>
        <dbReference type="EMBL" id="TXG69705.1"/>
    </source>
</evidence>
<dbReference type="AlphaFoldDB" id="A0A5C7IKL1"/>
<keyword evidence="8" id="KW-0012">Acyltransferase</keyword>
<dbReference type="InterPro" id="IPR044851">
    <property type="entry name" value="Wax_synthase"/>
</dbReference>
<feature type="domain" description="Wax synthase" evidence="10">
    <location>
        <begin position="157"/>
        <end position="243"/>
    </location>
</feature>
<dbReference type="PANTHER" id="PTHR31595">
    <property type="entry name" value="LONG-CHAIN-ALCOHOL O-FATTY-ACYLTRANSFERASE 3-RELATED"/>
    <property type="match status" value="1"/>
</dbReference>
<comment type="caution">
    <text evidence="11">The sequence shown here is derived from an EMBL/GenBank/DDBJ whole genome shotgun (WGS) entry which is preliminary data.</text>
</comment>
<evidence type="ECO:0000259" key="10">
    <source>
        <dbReference type="Pfam" id="PF13813"/>
    </source>
</evidence>
<comment type="similarity">
    <text evidence="2">Belongs to the wax synthase family.</text>
</comment>
<keyword evidence="7 9" id="KW-0472">Membrane</keyword>
<dbReference type="PANTHER" id="PTHR31595:SF77">
    <property type="entry name" value="ACYL-COA--STEROL O-ACYLTRANSFERASE 1-LIKE"/>
    <property type="match status" value="1"/>
</dbReference>
<organism evidence="11 12">
    <name type="scientific">Acer yangbiense</name>
    <dbReference type="NCBI Taxonomy" id="1000413"/>
    <lineage>
        <taxon>Eukaryota</taxon>
        <taxon>Viridiplantae</taxon>
        <taxon>Streptophyta</taxon>
        <taxon>Embryophyta</taxon>
        <taxon>Tracheophyta</taxon>
        <taxon>Spermatophyta</taxon>
        <taxon>Magnoliopsida</taxon>
        <taxon>eudicotyledons</taxon>
        <taxon>Gunneridae</taxon>
        <taxon>Pentapetalae</taxon>
        <taxon>rosids</taxon>
        <taxon>malvids</taxon>
        <taxon>Sapindales</taxon>
        <taxon>Sapindaceae</taxon>
        <taxon>Hippocastanoideae</taxon>
        <taxon>Acereae</taxon>
        <taxon>Acer</taxon>
    </lineage>
</organism>
<feature type="transmembrane region" description="Helical" evidence="9">
    <location>
        <begin position="12"/>
        <end position="33"/>
    </location>
</feature>
<name>A0A5C7IKL1_9ROSI</name>
<evidence type="ECO:0000256" key="4">
    <source>
        <dbReference type="ARBA" id="ARBA00022692"/>
    </source>
</evidence>
<evidence type="ECO:0000256" key="8">
    <source>
        <dbReference type="ARBA" id="ARBA00023315"/>
    </source>
</evidence>
<evidence type="ECO:0000256" key="6">
    <source>
        <dbReference type="ARBA" id="ARBA00023098"/>
    </source>
</evidence>
<evidence type="ECO:0000313" key="12">
    <source>
        <dbReference type="Proteomes" id="UP000323000"/>
    </source>
</evidence>